<dbReference type="InParanoid" id="A0A251TLJ2"/>
<reference evidence="1" key="3">
    <citation type="submission" date="2020-06" db="EMBL/GenBank/DDBJ databases">
        <title>Helianthus annuus Genome sequencing and assembly Release 2.</title>
        <authorList>
            <person name="Gouzy J."/>
            <person name="Langlade N."/>
            <person name="Munos S."/>
        </authorList>
    </citation>
    <scope>NUCLEOTIDE SEQUENCE</scope>
    <source>
        <tissue evidence="1">Leaves</tissue>
    </source>
</reference>
<organism evidence="2 3">
    <name type="scientific">Helianthus annuus</name>
    <name type="common">Common sunflower</name>
    <dbReference type="NCBI Taxonomy" id="4232"/>
    <lineage>
        <taxon>Eukaryota</taxon>
        <taxon>Viridiplantae</taxon>
        <taxon>Streptophyta</taxon>
        <taxon>Embryophyta</taxon>
        <taxon>Tracheophyta</taxon>
        <taxon>Spermatophyta</taxon>
        <taxon>Magnoliopsida</taxon>
        <taxon>eudicotyledons</taxon>
        <taxon>Gunneridae</taxon>
        <taxon>Pentapetalae</taxon>
        <taxon>asterids</taxon>
        <taxon>campanulids</taxon>
        <taxon>Asterales</taxon>
        <taxon>Asteraceae</taxon>
        <taxon>Asteroideae</taxon>
        <taxon>Heliantheae alliance</taxon>
        <taxon>Heliantheae</taxon>
        <taxon>Helianthus</taxon>
    </lineage>
</organism>
<protein>
    <submittedName>
        <fullName evidence="2">Uncharacterized protein</fullName>
    </submittedName>
</protein>
<reference evidence="2" key="2">
    <citation type="submission" date="2017-02" db="EMBL/GenBank/DDBJ databases">
        <title>Sunflower complete genome.</title>
        <authorList>
            <person name="Langlade N."/>
            <person name="Munos S."/>
        </authorList>
    </citation>
    <scope>NUCLEOTIDE SEQUENCE [LARGE SCALE GENOMIC DNA]</scope>
    <source>
        <tissue evidence="2">Leaves</tissue>
    </source>
</reference>
<gene>
    <name evidence="2" type="ORF">HannXRQ_Chr10g0298931</name>
    <name evidence="1" type="ORF">HanXRQr2_Chr10g0439061</name>
</gene>
<name>A0A251TLJ2_HELAN</name>
<dbReference type="EMBL" id="CM007899">
    <property type="protein sequence ID" value="OTG11456.1"/>
    <property type="molecule type" value="Genomic_DNA"/>
</dbReference>
<dbReference type="Proteomes" id="UP000215914">
    <property type="component" value="Chromosome 10"/>
</dbReference>
<sequence length="80" mass="9018">MAQICELVELPLRHLQLFKSIGVKQQLKANTQKARPDPLNTCKISCVIRARQAFGSVQVRLGIVSARFDFLTYHIPGLQL</sequence>
<evidence type="ECO:0000313" key="2">
    <source>
        <dbReference type="EMBL" id="OTG11456.1"/>
    </source>
</evidence>
<evidence type="ECO:0000313" key="1">
    <source>
        <dbReference type="EMBL" id="KAF5786289.1"/>
    </source>
</evidence>
<accession>A0A251TLJ2</accession>
<reference evidence="1 3" key="1">
    <citation type="journal article" date="2017" name="Nature">
        <title>The sunflower genome provides insights into oil metabolism, flowering and Asterid evolution.</title>
        <authorList>
            <person name="Badouin H."/>
            <person name="Gouzy J."/>
            <person name="Grassa C.J."/>
            <person name="Murat F."/>
            <person name="Staton S.E."/>
            <person name="Cottret L."/>
            <person name="Lelandais-Briere C."/>
            <person name="Owens G.L."/>
            <person name="Carrere S."/>
            <person name="Mayjonade B."/>
            <person name="Legrand L."/>
            <person name="Gill N."/>
            <person name="Kane N.C."/>
            <person name="Bowers J.E."/>
            <person name="Hubner S."/>
            <person name="Bellec A."/>
            <person name="Berard A."/>
            <person name="Berges H."/>
            <person name="Blanchet N."/>
            <person name="Boniface M.C."/>
            <person name="Brunel D."/>
            <person name="Catrice O."/>
            <person name="Chaidir N."/>
            <person name="Claudel C."/>
            <person name="Donnadieu C."/>
            <person name="Faraut T."/>
            <person name="Fievet G."/>
            <person name="Helmstetter N."/>
            <person name="King M."/>
            <person name="Knapp S.J."/>
            <person name="Lai Z."/>
            <person name="Le Paslier M.C."/>
            <person name="Lippi Y."/>
            <person name="Lorenzon L."/>
            <person name="Mandel J.R."/>
            <person name="Marage G."/>
            <person name="Marchand G."/>
            <person name="Marquand E."/>
            <person name="Bret-Mestries E."/>
            <person name="Morien E."/>
            <person name="Nambeesan S."/>
            <person name="Nguyen T."/>
            <person name="Pegot-Espagnet P."/>
            <person name="Pouilly N."/>
            <person name="Raftis F."/>
            <person name="Sallet E."/>
            <person name="Schiex T."/>
            <person name="Thomas J."/>
            <person name="Vandecasteele C."/>
            <person name="Vares D."/>
            <person name="Vear F."/>
            <person name="Vautrin S."/>
            <person name="Crespi M."/>
            <person name="Mangin B."/>
            <person name="Burke J.M."/>
            <person name="Salse J."/>
            <person name="Munos S."/>
            <person name="Vincourt P."/>
            <person name="Rieseberg L.H."/>
            <person name="Langlade N.B."/>
        </authorList>
    </citation>
    <scope>NUCLEOTIDE SEQUENCE [LARGE SCALE GENOMIC DNA]</scope>
    <source>
        <strain evidence="3">cv. SF193</strain>
        <tissue evidence="1">Leaves</tissue>
    </source>
</reference>
<proteinExistence type="predicted"/>
<keyword evidence="3" id="KW-1185">Reference proteome</keyword>
<dbReference type="AlphaFoldDB" id="A0A251TLJ2"/>
<dbReference type="EMBL" id="MNCJ02000325">
    <property type="protein sequence ID" value="KAF5786289.1"/>
    <property type="molecule type" value="Genomic_DNA"/>
</dbReference>
<dbReference type="Gramene" id="mRNA:HanXRQr2_Chr10g0439061">
    <property type="protein sequence ID" value="mRNA:HanXRQr2_Chr10g0439061"/>
    <property type="gene ID" value="HanXRQr2_Chr10g0439061"/>
</dbReference>
<evidence type="ECO:0000313" key="3">
    <source>
        <dbReference type="Proteomes" id="UP000215914"/>
    </source>
</evidence>